<evidence type="ECO:0000313" key="2">
    <source>
        <dbReference type="Proteomes" id="UP000821853"/>
    </source>
</evidence>
<protein>
    <submittedName>
        <fullName evidence="1">Uncharacterized protein</fullName>
    </submittedName>
</protein>
<organism evidence="1 2">
    <name type="scientific">Haemaphysalis longicornis</name>
    <name type="common">Bush tick</name>
    <dbReference type="NCBI Taxonomy" id="44386"/>
    <lineage>
        <taxon>Eukaryota</taxon>
        <taxon>Metazoa</taxon>
        <taxon>Ecdysozoa</taxon>
        <taxon>Arthropoda</taxon>
        <taxon>Chelicerata</taxon>
        <taxon>Arachnida</taxon>
        <taxon>Acari</taxon>
        <taxon>Parasitiformes</taxon>
        <taxon>Ixodida</taxon>
        <taxon>Ixodoidea</taxon>
        <taxon>Ixodidae</taxon>
        <taxon>Haemaphysalinae</taxon>
        <taxon>Haemaphysalis</taxon>
    </lineage>
</organism>
<dbReference type="Proteomes" id="UP000821853">
    <property type="component" value="Chromosome 1"/>
</dbReference>
<reference evidence="1 2" key="1">
    <citation type="journal article" date="2020" name="Cell">
        <title>Large-Scale Comparative Analyses of Tick Genomes Elucidate Their Genetic Diversity and Vector Capacities.</title>
        <authorList>
            <consortium name="Tick Genome and Microbiome Consortium (TIGMIC)"/>
            <person name="Jia N."/>
            <person name="Wang J."/>
            <person name="Shi W."/>
            <person name="Du L."/>
            <person name="Sun Y."/>
            <person name="Zhan W."/>
            <person name="Jiang J.F."/>
            <person name="Wang Q."/>
            <person name="Zhang B."/>
            <person name="Ji P."/>
            <person name="Bell-Sakyi L."/>
            <person name="Cui X.M."/>
            <person name="Yuan T.T."/>
            <person name="Jiang B.G."/>
            <person name="Yang W.F."/>
            <person name="Lam T.T."/>
            <person name="Chang Q.C."/>
            <person name="Ding S.J."/>
            <person name="Wang X.J."/>
            <person name="Zhu J.G."/>
            <person name="Ruan X.D."/>
            <person name="Zhao L."/>
            <person name="Wei J.T."/>
            <person name="Ye R.Z."/>
            <person name="Que T.C."/>
            <person name="Du C.H."/>
            <person name="Zhou Y.H."/>
            <person name="Cheng J.X."/>
            <person name="Dai P.F."/>
            <person name="Guo W.B."/>
            <person name="Han X.H."/>
            <person name="Huang E.J."/>
            <person name="Li L.F."/>
            <person name="Wei W."/>
            <person name="Gao Y.C."/>
            <person name="Liu J.Z."/>
            <person name="Shao H.Z."/>
            <person name="Wang X."/>
            <person name="Wang C.C."/>
            <person name="Yang T.C."/>
            <person name="Huo Q.B."/>
            <person name="Li W."/>
            <person name="Chen H.Y."/>
            <person name="Chen S.E."/>
            <person name="Zhou L.G."/>
            <person name="Ni X.B."/>
            <person name="Tian J.H."/>
            <person name="Sheng Y."/>
            <person name="Liu T."/>
            <person name="Pan Y.S."/>
            <person name="Xia L.Y."/>
            <person name="Li J."/>
            <person name="Zhao F."/>
            <person name="Cao W.C."/>
        </authorList>
    </citation>
    <scope>NUCLEOTIDE SEQUENCE [LARGE SCALE GENOMIC DNA]</scope>
    <source>
        <strain evidence="1">HaeL-2018</strain>
    </source>
</reference>
<dbReference type="AlphaFoldDB" id="A0A9J6FAT7"/>
<accession>A0A9J6FAT7</accession>
<gene>
    <name evidence="1" type="ORF">HPB48_014613</name>
</gene>
<evidence type="ECO:0000313" key="1">
    <source>
        <dbReference type="EMBL" id="KAH9360098.1"/>
    </source>
</evidence>
<proteinExistence type="predicted"/>
<name>A0A9J6FAT7_HAELO</name>
<dbReference type="EMBL" id="JABSTR010000001">
    <property type="protein sequence ID" value="KAH9360098.1"/>
    <property type="molecule type" value="Genomic_DNA"/>
</dbReference>
<dbReference type="VEuPathDB" id="VectorBase:HLOH_048169"/>
<comment type="caution">
    <text evidence="1">The sequence shown here is derived from an EMBL/GenBank/DDBJ whole genome shotgun (WGS) entry which is preliminary data.</text>
</comment>
<keyword evidence="2" id="KW-1185">Reference proteome</keyword>
<sequence>MTEAVSVEKRVAVGLYRLCSTAEERTVAELFALGRSTNRGTQNMSIKISRRGVLSVHFICCPAQ</sequence>